<evidence type="ECO:0000313" key="3">
    <source>
        <dbReference type="Proteomes" id="UP001501447"/>
    </source>
</evidence>
<keyword evidence="3" id="KW-1185">Reference proteome</keyword>
<evidence type="ECO:0000259" key="1">
    <source>
        <dbReference type="Pfam" id="PF13340"/>
    </source>
</evidence>
<proteinExistence type="predicted"/>
<dbReference type="Pfam" id="PF13340">
    <property type="entry name" value="DUF4096"/>
    <property type="match status" value="1"/>
</dbReference>
<evidence type="ECO:0000313" key="2">
    <source>
        <dbReference type="EMBL" id="GAA2618309.1"/>
    </source>
</evidence>
<accession>A0ABN3Q6H3</accession>
<gene>
    <name evidence="2" type="ORF">GCM10009863_35390</name>
</gene>
<dbReference type="EMBL" id="BAAARJ010000010">
    <property type="protein sequence ID" value="GAA2618309.1"/>
    <property type="molecule type" value="Genomic_DNA"/>
</dbReference>
<dbReference type="PANTHER" id="PTHR46637:SF1">
    <property type="entry name" value="BLL5188 PROTEIN"/>
    <property type="match status" value="1"/>
</dbReference>
<sequence length="145" mass="16567">MSRPKPWEISDELWAVIEPFLPRHERRFRHPGRKRIDDRRTLQGILFVLYTGIQGAFLPQELGFGSGPTCWRRLAEWQAAGVWEELQRALLGRLRAADRLGFSRATIDSSHVQAKRGRSRPKVLTFGGGFVGVSRACWPGVLWVC</sequence>
<dbReference type="PANTHER" id="PTHR46637">
    <property type="entry name" value="TIS1421-TRANSPOSASE PROTEIN A"/>
    <property type="match status" value="1"/>
</dbReference>
<reference evidence="2 3" key="1">
    <citation type="journal article" date="2019" name="Int. J. Syst. Evol. Microbiol.">
        <title>The Global Catalogue of Microorganisms (GCM) 10K type strain sequencing project: providing services to taxonomists for standard genome sequencing and annotation.</title>
        <authorList>
            <consortium name="The Broad Institute Genomics Platform"/>
            <consortium name="The Broad Institute Genome Sequencing Center for Infectious Disease"/>
            <person name="Wu L."/>
            <person name="Ma J."/>
        </authorList>
    </citation>
    <scope>NUCLEOTIDE SEQUENCE [LARGE SCALE GENOMIC DNA]</scope>
    <source>
        <strain evidence="2 3">JCM 16373</strain>
    </source>
</reference>
<dbReference type="Proteomes" id="UP001501447">
    <property type="component" value="Unassembled WGS sequence"/>
</dbReference>
<feature type="domain" description="Insertion element IS402-like" evidence="1">
    <location>
        <begin position="9"/>
        <end position="86"/>
    </location>
</feature>
<protein>
    <recommendedName>
        <fullName evidence="1">Insertion element IS402-like domain-containing protein</fullName>
    </recommendedName>
</protein>
<dbReference type="InterPro" id="IPR052909">
    <property type="entry name" value="Transposase_6_like"/>
</dbReference>
<comment type="caution">
    <text evidence="2">The sequence shown here is derived from an EMBL/GenBank/DDBJ whole genome shotgun (WGS) entry which is preliminary data.</text>
</comment>
<name>A0ABN3Q6H3_9ACTN</name>
<organism evidence="2 3">
    <name type="scientific">Streptomyces axinellae</name>
    <dbReference type="NCBI Taxonomy" id="552788"/>
    <lineage>
        <taxon>Bacteria</taxon>
        <taxon>Bacillati</taxon>
        <taxon>Actinomycetota</taxon>
        <taxon>Actinomycetes</taxon>
        <taxon>Kitasatosporales</taxon>
        <taxon>Streptomycetaceae</taxon>
        <taxon>Streptomyces</taxon>
    </lineage>
</organism>
<dbReference type="InterPro" id="IPR025161">
    <property type="entry name" value="IS402-like_dom"/>
</dbReference>